<dbReference type="PROSITE" id="PS51257">
    <property type="entry name" value="PROKAR_LIPOPROTEIN"/>
    <property type="match status" value="1"/>
</dbReference>
<dbReference type="AlphaFoldDB" id="A0A5Q0P1M6"/>
<evidence type="ECO:0000313" key="5">
    <source>
        <dbReference type="Proteomes" id="UP000480556"/>
    </source>
</evidence>
<dbReference type="Proteomes" id="UP000327478">
    <property type="component" value="Chromosome"/>
</dbReference>
<protein>
    <submittedName>
        <fullName evidence="2">Uncharacterized protein</fullName>
    </submittedName>
</protein>
<evidence type="ECO:0000313" key="3">
    <source>
        <dbReference type="EMBL" id="QGA10340.1"/>
    </source>
</evidence>
<dbReference type="EMBL" id="CP045650">
    <property type="protein sequence ID" value="QGA10340.1"/>
    <property type="molecule type" value="Genomic_DNA"/>
</dbReference>
<gene>
    <name evidence="3" type="ORF">GFH30_02510</name>
    <name evidence="2" type="ORF">GHJ48_00190</name>
</gene>
<reference evidence="4 5" key="1">
    <citation type="submission" date="2019-10" db="EMBL/GenBank/DDBJ databases">
        <authorList>
            <person name="Dong K."/>
        </authorList>
    </citation>
    <scope>NUCLEOTIDE SEQUENCE [LARGE SCALE GENOMIC DNA]</scope>
    <source>
        <strain evidence="3">Dk386</strain>
        <strain evidence="4">dk386</strain>
        <strain evidence="2">Dk771</strain>
        <strain evidence="5">dk771</strain>
    </source>
</reference>
<sequence length="213" mass="23307">MKAMLKIALVGTSVLSIGALTACQSTNNVQSPDQAHMMKHHADKQHHKDHRLTPEQREKFAAARQQRAELNKQIRQACDNKAVGSSVEIKSGDKTLAGTCAIHFKADPKALKAKHDEARAKGEHRPMAKEGRTFTAVNRGEPLTDAQRAELTKKYDERLAKRQAQQKAMLQACQGKTDGAVAQLKVGEQSIDGKCHVRFQPKPAVVATSTASK</sequence>
<evidence type="ECO:0000256" key="1">
    <source>
        <dbReference type="SAM" id="SignalP"/>
    </source>
</evidence>
<keyword evidence="1" id="KW-0732">Signal</keyword>
<keyword evidence="4" id="KW-1185">Reference proteome</keyword>
<organism evidence="2 5">
    <name type="scientific">Acinetobacter wanghuae</name>
    <dbReference type="NCBI Taxonomy" id="2662362"/>
    <lineage>
        <taxon>Bacteria</taxon>
        <taxon>Pseudomonadati</taxon>
        <taxon>Pseudomonadota</taxon>
        <taxon>Gammaproteobacteria</taxon>
        <taxon>Moraxellales</taxon>
        <taxon>Moraxellaceae</taxon>
        <taxon>Acinetobacter</taxon>
    </lineage>
</organism>
<accession>A0A5Q0P1M6</accession>
<name>A0A5Q0P1M6_9GAMM</name>
<evidence type="ECO:0000313" key="4">
    <source>
        <dbReference type="Proteomes" id="UP000327478"/>
    </source>
</evidence>
<dbReference type="EMBL" id="WITK01000001">
    <property type="protein sequence ID" value="MQW90827.1"/>
    <property type="molecule type" value="Genomic_DNA"/>
</dbReference>
<evidence type="ECO:0000313" key="2">
    <source>
        <dbReference type="EMBL" id="MQW90827.1"/>
    </source>
</evidence>
<proteinExistence type="predicted"/>
<feature type="signal peptide" evidence="1">
    <location>
        <begin position="1"/>
        <end position="22"/>
    </location>
</feature>
<dbReference type="Proteomes" id="UP000480556">
    <property type="component" value="Unassembled WGS sequence"/>
</dbReference>
<feature type="chain" id="PRO_5044623599" evidence="1">
    <location>
        <begin position="23"/>
        <end position="213"/>
    </location>
</feature>
<dbReference type="RefSeq" id="WP_153370749.1">
    <property type="nucleotide sequence ID" value="NZ_CP045650.1"/>
</dbReference>